<dbReference type="Pfam" id="PF08237">
    <property type="entry name" value="PE-PPE"/>
    <property type="match status" value="1"/>
</dbReference>
<dbReference type="OrthoDB" id="4371169at2"/>
<name>A0A378TAL6_9MYCO</name>
<feature type="region of interest" description="Disordered" evidence="1">
    <location>
        <begin position="274"/>
        <end position="372"/>
    </location>
</feature>
<proteinExistence type="predicted"/>
<feature type="chain" id="PRO_5038377254" evidence="2">
    <location>
        <begin position="19"/>
        <end position="372"/>
    </location>
</feature>
<dbReference type="InterPro" id="IPR013228">
    <property type="entry name" value="PE-PPE_C"/>
</dbReference>
<evidence type="ECO:0000313" key="5">
    <source>
        <dbReference type="Proteomes" id="UP000254978"/>
    </source>
</evidence>
<protein>
    <submittedName>
        <fullName evidence="4">TetR family transcriptional regulator</fullName>
    </submittedName>
</protein>
<dbReference type="Proteomes" id="UP000254978">
    <property type="component" value="Unassembled WGS sequence"/>
</dbReference>
<feature type="domain" description="PE-PPE" evidence="3">
    <location>
        <begin position="80"/>
        <end position="260"/>
    </location>
</feature>
<evidence type="ECO:0000259" key="3">
    <source>
        <dbReference type="Pfam" id="PF08237"/>
    </source>
</evidence>
<organism evidence="4 5">
    <name type="scientific">Mycolicibacterium tokaiense</name>
    <dbReference type="NCBI Taxonomy" id="39695"/>
    <lineage>
        <taxon>Bacteria</taxon>
        <taxon>Bacillati</taxon>
        <taxon>Actinomycetota</taxon>
        <taxon>Actinomycetes</taxon>
        <taxon>Mycobacteriales</taxon>
        <taxon>Mycobacteriaceae</taxon>
        <taxon>Mycolicibacterium</taxon>
    </lineage>
</organism>
<dbReference type="SUPFAM" id="SSF53474">
    <property type="entry name" value="alpha/beta-Hydrolases"/>
    <property type="match status" value="1"/>
</dbReference>
<dbReference type="InterPro" id="IPR029058">
    <property type="entry name" value="AB_hydrolase_fold"/>
</dbReference>
<feature type="compositionally biased region" description="Acidic residues" evidence="1">
    <location>
        <begin position="312"/>
        <end position="353"/>
    </location>
</feature>
<dbReference type="EMBL" id="UGQT01000001">
    <property type="protein sequence ID" value="STZ56576.1"/>
    <property type="molecule type" value="Genomic_DNA"/>
</dbReference>
<dbReference type="AlphaFoldDB" id="A0A378TAL6"/>
<accession>A0A378TAL6</accession>
<keyword evidence="2" id="KW-0732">Signal</keyword>
<evidence type="ECO:0000256" key="1">
    <source>
        <dbReference type="SAM" id="MobiDB-lite"/>
    </source>
</evidence>
<sequence>MNRSVVIPIAVLAGALVAAPPTATPAAKAATAYTLEPLNYNLAETTPSLFGGAVCLVYECERVPTSASLDLSHRRGVFGENGAISQGAARLDDRLTADADTKLVFGFSQGAQVAGFWLRNYAPTTAVDPGSTSFLLVGDPENTYGVPWAPRVPTDTGFEVTEVWKQYDGWADWPDRFDVLAVANAVYGMLFVHPTVYDDLDLDAERAAGNVVTWTAGGITYEMVVDQDLPILDPLRNLGLGWVADLVNDDWREHVEAQYDRPSTQEEADELFEAPVPAGTDAETAAVEEDESDSEERPSRSSGSVRAASLTDDSDEDEVDKDEVSETETETDDTTETDEDAPTADEDTDDDTDAGGGDDQPASNEADDAGQA</sequence>
<dbReference type="Gene3D" id="3.40.50.1820">
    <property type="entry name" value="alpha/beta hydrolase"/>
    <property type="match status" value="1"/>
</dbReference>
<evidence type="ECO:0000313" key="4">
    <source>
        <dbReference type="EMBL" id="STZ56576.1"/>
    </source>
</evidence>
<dbReference type="RefSeq" id="WP_115277104.1">
    <property type="nucleotide sequence ID" value="NZ_AP022600.1"/>
</dbReference>
<keyword evidence="5" id="KW-1185">Reference proteome</keyword>
<gene>
    <name evidence="4" type="ORF">NCTC10821_00069</name>
</gene>
<feature type="signal peptide" evidence="2">
    <location>
        <begin position="1"/>
        <end position="18"/>
    </location>
</feature>
<reference evidence="4 5" key="1">
    <citation type="submission" date="2018-06" db="EMBL/GenBank/DDBJ databases">
        <authorList>
            <consortium name="Pathogen Informatics"/>
            <person name="Doyle S."/>
        </authorList>
    </citation>
    <scope>NUCLEOTIDE SEQUENCE [LARGE SCALE GENOMIC DNA]</scope>
    <source>
        <strain evidence="4 5">NCTC10821</strain>
    </source>
</reference>
<evidence type="ECO:0000256" key="2">
    <source>
        <dbReference type="SAM" id="SignalP"/>
    </source>
</evidence>